<dbReference type="Gene3D" id="3.40.50.2000">
    <property type="entry name" value="Glycogen Phosphorylase B"/>
    <property type="match status" value="2"/>
</dbReference>
<dbReference type="PANTHER" id="PTHR45947:SF3">
    <property type="entry name" value="SULFOQUINOVOSYL TRANSFERASE SQD2"/>
    <property type="match status" value="1"/>
</dbReference>
<accession>A0A6N2V611</accession>
<dbReference type="InterPro" id="IPR028098">
    <property type="entry name" value="Glyco_trans_4-like_N"/>
</dbReference>
<proteinExistence type="predicted"/>
<evidence type="ECO:0000259" key="2">
    <source>
        <dbReference type="Pfam" id="PF13439"/>
    </source>
</evidence>
<dbReference type="AlphaFoldDB" id="A0A6N2V611"/>
<dbReference type="EC" id="2.4.1.-" evidence="3"/>
<feature type="domain" description="Glycosyl transferase family 1" evidence="1">
    <location>
        <begin position="201"/>
        <end position="368"/>
    </location>
</feature>
<dbReference type="RefSeq" id="WP_156342623.1">
    <property type="nucleotide sequence ID" value="NZ_CACRSY010000014.1"/>
</dbReference>
<evidence type="ECO:0000313" key="3">
    <source>
        <dbReference type="EMBL" id="VYT24422.1"/>
    </source>
</evidence>
<dbReference type="GO" id="GO:0016758">
    <property type="term" value="F:hexosyltransferase activity"/>
    <property type="evidence" value="ECO:0007669"/>
    <property type="project" value="TreeGrafter"/>
</dbReference>
<reference evidence="3" key="1">
    <citation type="submission" date="2019-11" db="EMBL/GenBank/DDBJ databases">
        <authorList>
            <person name="Feng L."/>
        </authorList>
    </citation>
    <scope>NUCLEOTIDE SEQUENCE</scope>
    <source>
        <strain evidence="3">BhanseniiLFYP23</strain>
    </source>
</reference>
<name>A0A6N2V611_BLAHA</name>
<dbReference type="EMBL" id="CACRSY010000014">
    <property type="protein sequence ID" value="VYT24422.1"/>
    <property type="molecule type" value="Genomic_DNA"/>
</dbReference>
<dbReference type="SUPFAM" id="SSF53756">
    <property type="entry name" value="UDP-Glycosyltransferase/glycogen phosphorylase"/>
    <property type="match status" value="1"/>
</dbReference>
<keyword evidence="3" id="KW-0328">Glycosyltransferase</keyword>
<dbReference type="Pfam" id="PF13439">
    <property type="entry name" value="Glyco_transf_4"/>
    <property type="match status" value="1"/>
</dbReference>
<organism evidence="3">
    <name type="scientific">Blautia hansenii</name>
    <name type="common">Ruminococcus hansenii</name>
    <dbReference type="NCBI Taxonomy" id="1322"/>
    <lineage>
        <taxon>Bacteria</taxon>
        <taxon>Bacillati</taxon>
        <taxon>Bacillota</taxon>
        <taxon>Clostridia</taxon>
        <taxon>Lachnospirales</taxon>
        <taxon>Lachnospiraceae</taxon>
        <taxon>Blautia</taxon>
    </lineage>
</organism>
<dbReference type="Pfam" id="PF00534">
    <property type="entry name" value="Glycos_transf_1"/>
    <property type="match status" value="1"/>
</dbReference>
<gene>
    <name evidence="3" type="primary">mgs</name>
    <name evidence="3" type="ORF">BHLFYP23_00820</name>
</gene>
<dbReference type="InterPro" id="IPR001296">
    <property type="entry name" value="Glyco_trans_1"/>
</dbReference>
<evidence type="ECO:0000259" key="1">
    <source>
        <dbReference type="Pfam" id="PF00534"/>
    </source>
</evidence>
<protein>
    <submittedName>
        <fullName evidence="3">Alpha-monoglucosyldiacylglycerol synthase</fullName>
        <ecNumber evidence="3">2.4.1.-</ecNumber>
    </submittedName>
</protein>
<feature type="domain" description="Glycosyltransferase subfamily 4-like N-terminal" evidence="2">
    <location>
        <begin position="14"/>
        <end position="189"/>
    </location>
</feature>
<dbReference type="PANTHER" id="PTHR45947">
    <property type="entry name" value="SULFOQUINOVOSYL TRANSFERASE SQD2"/>
    <property type="match status" value="1"/>
</dbReference>
<dbReference type="CDD" id="cd03817">
    <property type="entry name" value="GT4_UGDG-like"/>
    <property type="match status" value="1"/>
</dbReference>
<keyword evidence="3" id="KW-0808">Transferase</keyword>
<sequence>MKILLTSDWYKPIVNGVVTSVVNLKKELEERGHEVKVLTLSPTYESYRKENVYYIKSLNLEMIYPNARAVLPHVERFIQELIDWKPDIVHSQCEFMTFSYAVKISKKCKCPLLHTYHTIYEDYIHYLPGGLSSYKLGAAFEKKIVAQLSRSILNKTNQVIVPTEKVEKILEKYEVEEPISVIPTGIDLKNFQNRMSKSECENLKKKWNIPLENKVLVSVGRLAKEKNLEETLNYFARLIYEEEKQNLTLLIVGDGPDRERLEKISESLSLTGKVIFTGMVNPQDVGIYYQLGDVFVCASNSETQGITYIEALASGRPALCRKDECLNQVITDGYNGFQYETYEYFKMHLEYILEDETRKAEMGLRAKETAYLYSTWNFCTMAESLYKEVLKRQEAEKEASVWAHRVYNRILWNRKGLLKRGA</sequence>
<dbReference type="InterPro" id="IPR050194">
    <property type="entry name" value="Glycosyltransferase_grp1"/>
</dbReference>